<organism evidence="2 3">
    <name type="scientific">Cinchona calisaya</name>
    <dbReference type="NCBI Taxonomy" id="153742"/>
    <lineage>
        <taxon>Eukaryota</taxon>
        <taxon>Viridiplantae</taxon>
        <taxon>Streptophyta</taxon>
        <taxon>Embryophyta</taxon>
        <taxon>Tracheophyta</taxon>
        <taxon>Spermatophyta</taxon>
        <taxon>Magnoliopsida</taxon>
        <taxon>eudicotyledons</taxon>
        <taxon>Gunneridae</taxon>
        <taxon>Pentapetalae</taxon>
        <taxon>asterids</taxon>
        <taxon>lamiids</taxon>
        <taxon>Gentianales</taxon>
        <taxon>Rubiaceae</taxon>
        <taxon>Cinchonoideae</taxon>
        <taxon>Cinchoneae</taxon>
        <taxon>Cinchona</taxon>
    </lineage>
</organism>
<gene>
    <name evidence="2" type="ORF">ACH5RR_000709</name>
</gene>
<proteinExistence type="predicted"/>
<sequence>MKNAKRMEMEGEKGASWTGHILKGDFGADLRIICTGYSGWNFSAIGMEGLEGLEDLLQNISLSSKELGGADLGQEDVRKVIHNCQRSLIRKVIGGEDGHADKNCKQIGNCNLSNMKPQFGSWMRANGEKTSAYEKHKMGMGHQLISTNQLQKGNEEINAKMLEINQANSREEKGENSGLELDIIGGFPIPSEKMSFQNDKKNETKRKAQSSQD</sequence>
<feature type="region of interest" description="Disordered" evidence="1">
    <location>
        <begin position="169"/>
        <end position="213"/>
    </location>
</feature>
<evidence type="ECO:0000256" key="1">
    <source>
        <dbReference type="SAM" id="MobiDB-lite"/>
    </source>
</evidence>
<evidence type="ECO:0000313" key="3">
    <source>
        <dbReference type="Proteomes" id="UP001630127"/>
    </source>
</evidence>
<dbReference type="Proteomes" id="UP001630127">
    <property type="component" value="Unassembled WGS sequence"/>
</dbReference>
<dbReference type="EMBL" id="JBJUIK010000001">
    <property type="protein sequence ID" value="KAL3537343.1"/>
    <property type="molecule type" value="Genomic_DNA"/>
</dbReference>
<name>A0ABD3B1Z6_9GENT</name>
<keyword evidence="3" id="KW-1185">Reference proteome</keyword>
<dbReference type="AlphaFoldDB" id="A0ABD3B1Z6"/>
<evidence type="ECO:0000313" key="2">
    <source>
        <dbReference type="EMBL" id="KAL3537343.1"/>
    </source>
</evidence>
<comment type="caution">
    <text evidence="2">The sequence shown here is derived from an EMBL/GenBank/DDBJ whole genome shotgun (WGS) entry which is preliminary data.</text>
</comment>
<protein>
    <submittedName>
        <fullName evidence="2">Uncharacterized protein</fullName>
    </submittedName>
</protein>
<accession>A0ABD3B1Z6</accession>
<reference evidence="2 3" key="1">
    <citation type="submission" date="2024-11" db="EMBL/GenBank/DDBJ databases">
        <title>A near-complete genome assembly of Cinchona calisaya.</title>
        <authorList>
            <person name="Lian D.C."/>
            <person name="Zhao X.W."/>
            <person name="Wei L."/>
        </authorList>
    </citation>
    <scope>NUCLEOTIDE SEQUENCE [LARGE SCALE GENOMIC DNA]</scope>
    <source>
        <tissue evidence="2">Nenye</tissue>
    </source>
</reference>